<dbReference type="PANTHER" id="PTHR47618:SF1">
    <property type="entry name" value="BIFUNCTIONAL OLIGORIBONUCLEASE AND PAP PHOSPHATASE NRNA"/>
    <property type="match status" value="1"/>
</dbReference>
<dbReference type="KEGG" id="sper:EW093_04950"/>
<evidence type="ECO:0000259" key="1">
    <source>
        <dbReference type="Pfam" id="PF01368"/>
    </source>
</evidence>
<dbReference type="Proteomes" id="UP000323824">
    <property type="component" value="Chromosome"/>
</dbReference>
<dbReference type="GO" id="GO:0003676">
    <property type="term" value="F:nucleic acid binding"/>
    <property type="evidence" value="ECO:0007669"/>
    <property type="project" value="InterPro"/>
</dbReference>
<evidence type="ECO:0000313" key="3">
    <source>
        <dbReference type="EMBL" id="QEN04073.1"/>
    </source>
</evidence>
<reference evidence="3 4" key="2">
    <citation type="submission" date="2019-09" db="EMBL/GenBank/DDBJ databases">
        <title>Complete Genome Sequence and Methylome Analysis of free living Spirochaetas.</title>
        <authorList>
            <person name="Leshcheva N."/>
            <person name="Mikheeva N."/>
        </authorList>
    </citation>
    <scope>NUCLEOTIDE SEQUENCE [LARGE SCALE GENOMIC DNA]</scope>
    <source>
        <strain evidence="3 4">P</strain>
    </source>
</reference>
<evidence type="ECO:0000313" key="4">
    <source>
        <dbReference type="Proteomes" id="UP000323824"/>
    </source>
</evidence>
<dbReference type="InterPro" id="IPR051319">
    <property type="entry name" value="Oligoribo/pAp-PDE_c-di-AMP_PDE"/>
</dbReference>
<dbReference type="RefSeq" id="WP_149567330.1">
    <property type="nucleotide sequence ID" value="NZ_CP035807.1"/>
</dbReference>
<dbReference type="PANTHER" id="PTHR47618">
    <property type="entry name" value="BIFUNCTIONAL OLIGORIBONUCLEASE AND PAP PHOSPHATASE NRNA"/>
    <property type="match status" value="1"/>
</dbReference>
<reference evidence="3 4" key="1">
    <citation type="submission" date="2019-02" db="EMBL/GenBank/DDBJ databases">
        <authorList>
            <person name="Fomenkov A."/>
            <person name="Dubinina G."/>
            <person name="Grabovich M."/>
            <person name="Vincze T."/>
            <person name="Roberts R.J."/>
        </authorList>
    </citation>
    <scope>NUCLEOTIDE SEQUENCE [LARGE SCALE GENOMIC DNA]</scope>
    <source>
        <strain evidence="3 4">P</strain>
    </source>
</reference>
<keyword evidence="4" id="KW-1185">Reference proteome</keyword>
<dbReference type="InterPro" id="IPR001667">
    <property type="entry name" value="DDH_dom"/>
</dbReference>
<feature type="domain" description="DDH" evidence="1">
    <location>
        <begin position="19"/>
        <end position="141"/>
    </location>
</feature>
<accession>A0A5C1Q7L9</accession>
<evidence type="ECO:0000259" key="2">
    <source>
        <dbReference type="Pfam" id="PF02272"/>
    </source>
</evidence>
<dbReference type="Pfam" id="PF01368">
    <property type="entry name" value="DHH"/>
    <property type="match status" value="1"/>
</dbReference>
<dbReference type="EMBL" id="CP035807">
    <property type="protein sequence ID" value="QEN04073.1"/>
    <property type="molecule type" value="Genomic_DNA"/>
</dbReference>
<dbReference type="AlphaFoldDB" id="A0A5C1Q7L9"/>
<dbReference type="OrthoDB" id="9803668at2"/>
<dbReference type="SUPFAM" id="SSF64182">
    <property type="entry name" value="DHH phosphoesterases"/>
    <property type="match status" value="1"/>
</dbReference>
<dbReference type="Pfam" id="PF02272">
    <property type="entry name" value="DHHA1"/>
    <property type="match status" value="1"/>
</dbReference>
<dbReference type="Gene3D" id="3.10.310.30">
    <property type="match status" value="1"/>
</dbReference>
<name>A0A5C1Q7L9_9SPIO</name>
<feature type="domain" description="DHHA1" evidence="2">
    <location>
        <begin position="238"/>
        <end position="319"/>
    </location>
</feature>
<protein>
    <submittedName>
        <fullName evidence="3">Bifunctional oligoribonuclease/PAP phosphatase NrnA</fullName>
    </submittedName>
</protein>
<dbReference type="InterPro" id="IPR038763">
    <property type="entry name" value="DHH_sf"/>
</dbReference>
<sequence>MQQRKIDSSVIDCINNNNKFIVMAHKQPDADTLCSAIALESFLSRMGKITSLHTAGPFTRIETLHLQEKFSLEPLTEKEKDGAIVVIVDCNSSDRVGFLEEDIKELPVMIIDHHATDSDYGEYRWVDSTYPATTLMIQDLIFSFNEVPTPLEAENLFLGFCTDTGFFRHLDKGSELSIENAATLVKYGASPKETYSIMTGGKTLESRKLMGRILERCESHYDGKIIISWEDLSDREELKAEDRDSDTLYQALLSITGVEAIAIVRQESDNKCTVGLRSVKDVDVRKLAETFGGGGHQRASGFATEGKLSDIKEELISRFRNYL</sequence>
<dbReference type="InterPro" id="IPR003156">
    <property type="entry name" value="DHHA1_dom"/>
</dbReference>
<gene>
    <name evidence="3" type="ORF">EW093_04950</name>
</gene>
<organism evidence="3 4">
    <name type="scientific">Thiospirochaeta perfilievii</name>
    <dbReference type="NCBI Taxonomy" id="252967"/>
    <lineage>
        <taxon>Bacteria</taxon>
        <taxon>Pseudomonadati</taxon>
        <taxon>Spirochaetota</taxon>
        <taxon>Spirochaetia</taxon>
        <taxon>Spirochaetales</taxon>
        <taxon>Spirochaetaceae</taxon>
        <taxon>Thiospirochaeta</taxon>
    </lineage>
</organism>
<dbReference type="Gene3D" id="3.90.1640.10">
    <property type="entry name" value="inorganic pyrophosphatase (n-terminal core)"/>
    <property type="match status" value="1"/>
</dbReference>
<proteinExistence type="predicted"/>